<accession>A0ABW2RLQ4</accession>
<name>A0ABW2RLQ4_9BACL</name>
<keyword evidence="2" id="KW-0548">Nucleotidyltransferase</keyword>
<dbReference type="Pfam" id="PF13655">
    <property type="entry name" value="RVT_N"/>
    <property type="match status" value="1"/>
</dbReference>
<evidence type="ECO:0000313" key="2">
    <source>
        <dbReference type="EMBL" id="MFC7441744.1"/>
    </source>
</evidence>
<organism evidence="2 3">
    <name type="scientific">Laceyella putida</name>
    <dbReference type="NCBI Taxonomy" id="110101"/>
    <lineage>
        <taxon>Bacteria</taxon>
        <taxon>Bacillati</taxon>
        <taxon>Bacillota</taxon>
        <taxon>Bacilli</taxon>
        <taxon>Bacillales</taxon>
        <taxon>Thermoactinomycetaceae</taxon>
        <taxon>Laceyella</taxon>
    </lineage>
</organism>
<proteinExistence type="predicted"/>
<feature type="domain" description="Reverse transcriptase N-terminal" evidence="1">
    <location>
        <begin position="3"/>
        <end position="43"/>
    </location>
</feature>
<dbReference type="EMBL" id="JBHTBW010000033">
    <property type="protein sequence ID" value="MFC7441744.1"/>
    <property type="molecule type" value="Genomic_DNA"/>
</dbReference>
<keyword evidence="2" id="KW-0808">Transferase</keyword>
<comment type="caution">
    <text evidence="2">The sequence shown here is derived from an EMBL/GenBank/DDBJ whole genome shotgun (WGS) entry which is preliminary data.</text>
</comment>
<sequence>MDWHAINWQKVHRNVRRLQARIVKATQEGRWGKVKALQRLLTHFCLRGFDAVFLDSSSCGIRGLLS</sequence>
<keyword evidence="2" id="KW-0695">RNA-directed DNA polymerase</keyword>
<dbReference type="Proteomes" id="UP001596500">
    <property type="component" value="Unassembled WGS sequence"/>
</dbReference>
<reference evidence="3" key="1">
    <citation type="journal article" date="2019" name="Int. J. Syst. Evol. Microbiol.">
        <title>The Global Catalogue of Microorganisms (GCM) 10K type strain sequencing project: providing services to taxonomists for standard genome sequencing and annotation.</title>
        <authorList>
            <consortium name="The Broad Institute Genomics Platform"/>
            <consortium name="The Broad Institute Genome Sequencing Center for Infectious Disease"/>
            <person name="Wu L."/>
            <person name="Ma J."/>
        </authorList>
    </citation>
    <scope>NUCLEOTIDE SEQUENCE [LARGE SCALE GENOMIC DNA]</scope>
    <source>
        <strain evidence="3">CGMCC 1.12942</strain>
    </source>
</reference>
<dbReference type="GO" id="GO:0003964">
    <property type="term" value="F:RNA-directed DNA polymerase activity"/>
    <property type="evidence" value="ECO:0007669"/>
    <property type="project" value="UniProtKB-KW"/>
</dbReference>
<evidence type="ECO:0000259" key="1">
    <source>
        <dbReference type="Pfam" id="PF13655"/>
    </source>
</evidence>
<dbReference type="InterPro" id="IPR025960">
    <property type="entry name" value="RVT_N"/>
</dbReference>
<dbReference type="RefSeq" id="WP_379865161.1">
    <property type="nucleotide sequence ID" value="NZ_JBHTBW010000033.1"/>
</dbReference>
<protein>
    <submittedName>
        <fullName evidence="2">Reverse transcriptase N-terminal domain-containing protein</fullName>
    </submittedName>
</protein>
<gene>
    <name evidence="2" type="ORF">ACFQNG_11545</name>
</gene>
<keyword evidence="3" id="KW-1185">Reference proteome</keyword>
<evidence type="ECO:0000313" key="3">
    <source>
        <dbReference type="Proteomes" id="UP001596500"/>
    </source>
</evidence>